<evidence type="ECO:0000313" key="6">
    <source>
        <dbReference type="Proteomes" id="UP000199361"/>
    </source>
</evidence>
<evidence type="ECO:0000259" key="4">
    <source>
        <dbReference type="PROSITE" id="PS51819"/>
    </source>
</evidence>
<evidence type="ECO:0000256" key="2">
    <source>
        <dbReference type="ARBA" id="ARBA00021572"/>
    </source>
</evidence>
<dbReference type="STRING" id="568860.SAMN05421811_10963"/>
<dbReference type="SUPFAM" id="SSF54593">
    <property type="entry name" value="Glyoxalase/Bleomycin resistance protein/Dihydroxybiphenyl dioxygenase"/>
    <property type="match status" value="1"/>
</dbReference>
<dbReference type="InterPro" id="IPR000335">
    <property type="entry name" value="Bleomycin-R"/>
</dbReference>
<dbReference type="InterPro" id="IPR037523">
    <property type="entry name" value="VOC_core"/>
</dbReference>
<comment type="similarity">
    <text evidence="1">Belongs to the bleomycin resistance protein family.</text>
</comment>
<dbReference type="RefSeq" id="WP_218155941.1">
    <property type="nucleotide sequence ID" value="NZ_FOHX01000009.1"/>
</dbReference>
<dbReference type="PROSITE" id="PS51819">
    <property type="entry name" value="VOC"/>
    <property type="match status" value="1"/>
</dbReference>
<dbReference type="AlphaFoldDB" id="A0A1I0KQN1"/>
<evidence type="ECO:0000256" key="3">
    <source>
        <dbReference type="ARBA" id="ARBA00023251"/>
    </source>
</evidence>
<evidence type="ECO:0000313" key="5">
    <source>
        <dbReference type="EMBL" id="SEU27686.1"/>
    </source>
</evidence>
<dbReference type="Pfam" id="PF00903">
    <property type="entry name" value="Glyoxalase"/>
    <property type="match status" value="1"/>
</dbReference>
<dbReference type="InterPro" id="IPR029068">
    <property type="entry name" value="Glyas_Bleomycin-R_OHBP_Dase"/>
</dbReference>
<proteinExistence type="inferred from homology"/>
<accession>A0A1I0KQN1</accession>
<protein>
    <recommendedName>
        <fullName evidence="2">Bleomycin resistance protein</fullName>
    </recommendedName>
</protein>
<sequence>MSDEVRFERVAPVLPVRDLDAALDRYRRLGFAVRAYAGPARYGYADRGEVSLHLSEWDEHDPARTGGVVYLYVSDADALHAEWTAAGLPGRFHPPHDTDYGLREFAYVDPDGTLHRVGSRLTS</sequence>
<reference evidence="5 6" key="1">
    <citation type="submission" date="2016-10" db="EMBL/GenBank/DDBJ databases">
        <authorList>
            <person name="de Groot N.N."/>
        </authorList>
    </citation>
    <scope>NUCLEOTIDE SEQUENCE [LARGE SCALE GENOMIC DNA]</scope>
    <source>
        <strain evidence="5 6">CGMCC 4.5598</strain>
    </source>
</reference>
<dbReference type="Proteomes" id="UP000199361">
    <property type="component" value="Unassembled WGS sequence"/>
</dbReference>
<dbReference type="GO" id="GO:0046677">
    <property type="term" value="P:response to antibiotic"/>
    <property type="evidence" value="ECO:0007669"/>
    <property type="project" value="UniProtKB-KW"/>
</dbReference>
<dbReference type="InterPro" id="IPR004360">
    <property type="entry name" value="Glyas_Fos-R_dOase_dom"/>
</dbReference>
<name>A0A1I0KQN1_9ACTN</name>
<feature type="domain" description="VOC" evidence="4">
    <location>
        <begin position="6"/>
        <end position="120"/>
    </location>
</feature>
<dbReference type="EMBL" id="FOHX01000009">
    <property type="protein sequence ID" value="SEU27686.1"/>
    <property type="molecule type" value="Genomic_DNA"/>
</dbReference>
<keyword evidence="3" id="KW-0046">Antibiotic resistance</keyword>
<dbReference type="CDD" id="cd08349">
    <property type="entry name" value="BLMA_like"/>
    <property type="match status" value="1"/>
</dbReference>
<evidence type="ECO:0000256" key="1">
    <source>
        <dbReference type="ARBA" id="ARBA00011051"/>
    </source>
</evidence>
<gene>
    <name evidence="5" type="ORF">SAMN05421811_10963</name>
</gene>
<keyword evidence="6" id="KW-1185">Reference proteome</keyword>
<dbReference type="Gene3D" id="3.10.180.10">
    <property type="entry name" value="2,3-Dihydroxybiphenyl 1,2-Dioxygenase, domain 1"/>
    <property type="match status" value="1"/>
</dbReference>
<organism evidence="5 6">
    <name type="scientific">Nonomuraea wenchangensis</name>
    <dbReference type="NCBI Taxonomy" id="568860"/>
    <lineage>
        <taxon>Bacteria</taxon>
        <taxon>Bacillati</taxon>
        <taxon>Actinomycetota</taxon>
        <taxon>Actinomycetes</taxon>
        <taxon>Streptosporangiales</taxon>
        <taxon>Streptosporangiaceae</taxon>
        <taxon>Nonomuraea</taxon>
    </lineage>
</organism>